<accession>A0A0A8Z920</accession>
<organism evidence="1">
    <name type="scientific">Arundo donax</name>
    <name type="common">Giant reed</name>
    <name type="synonym">Donax arundinaceus</name>
    <dbReference type="NCBI Taxonomy" id="35708"/>
    <lineage>
        <taxon>Eukaryota</taxon>
        <taxon>Viridiplantae</taxon>
        <taxon>Streptophyta</taxon>
        <taxon>Embryophyta</taxon>
        <taxon>Tracheophyta</taxon>
        <taxon>Spermatophyta</taxon>
        <taxon>Magnoliopsida</taxon>
        <taxon>Liliopsida</taxon>
        <taxon>Poales</taxon>
        <taxon>Poaceae</taxon>
        <taxon>PACMAD clade</taxon>
        <taxon>Arundinoideae</taxon>
        <taxon>Arundineae</taxon>
        <taxon>Arundo</taxon>
    </lineage>
</organism>
<dbReference type="AlphaFoldDB" id="A0A0A8Z920"/>
<name>A0A0A8Z920_ARUDO</name>
<protein>
    <submittedName>
        <fullName evidence="1">Uncharacterized protein</fullName>
    </submittedName>
</protein>
<dbReference type="EMBL" id="GBRH01263747">
    <property type="protein sequence ID" value="JAD34148.1"/>
    <property type="molecule type" value="Transcribed_RNA"/>
</dbReference>
<sequence>MLLTAPAFQLFFDVSYLHKLGCKRYSDTSTVWNL</sequence>
<evidence type="ECO:0000313" key="1">
    <source>
        <dbReference type="EMBL" id="JAD34148.1"/>
    </source>
</evidence>
<proteinExistence type="predicted"/>
<reference evidence="1" key="2">
    <citation type="journal article" date="2015" name="Data Brief">
        <title>Shoot transcriptome of the giant reed, Arundo donax.</title>
        <authorList>
            <person name="Barrero R.A."/>
            <person name="Guerrero F.D."/>
            <person name="Moolhuijzen P."/>
            <person name="Goolsby J.A."/>
            <person name="Tidwell J."/>
            <person name="Bellgard S.E."/>
            <person name="Bellgard M.I."/>
        </authorList>
    </citation>
    <scope>NUCLEOTIDE SEQUENCE</scope>
    <source>
        <tissue evidence="1">Shoot tissue taken approximately 20 cm above the soil surface</tissue>
    </source>
</reference>
<reference evidence="1" key="1">
    <citation type="submission" date="2014-09" db="EMBL/GenBank/DDBJ databases">
        <authorList>
            <person name="Magalhaes I.L.F."/>
            <person name="Oliveira U."/>
            <person name="Santos F.R."/>
            <person name="Vidigal T.H.D.A."/>
            <person name="Brescovit A.D."/>
            <person name="Santos A.J."/>
        </authorList>
    </citation>
    <scope>NUCLEOTIDE SEQUENCE</scope>
    <source>
        <tissue evidence="1">Shoot tissue taken approximately 20 cm above the soil surface</tissue>
    </source>
</reference>